<dbReference type="OrthoDB" id="6117416at2"/>
<feature type="signal peptide" evidence="1">
    <location>
        <begin position="1"/>
        <end position="21"/>
    </location>
</feature>
<reference evidence="3 4" key="1">
    <citation type="journal article" date="2005" name="Nucleic Acids Res.">
        <title>Genomic blueprint of Hahella chejuensis, a marine microbe producing an algicidal agent.</title>
        <authorList>
            <person name="Jeong H."/>
            <person name="Yim J.H."/>
            <person name="Lee C."/>
            <person name="Choi S.-H."/>
            <person name="Park Y.K."/>
            <person name="Yoon S.H."/>
            <person name="Hur C.-G."/>
            <person name="Kang H.-Y."/>
            <person name="Kim D."/>
            <person name="Lee H.H."/>
            <person name="Park K.H."/>
            <person name="Park S.-H."/>
            <person name="Park H.-S."/>
            <person name="Lee H.K."/>
            <person name="Oh T.K."/>
            <person name="Kim J.F."/>
        </authorList>
    </citation>
    <scope>NUCLEOTIDE SEQUENCE [LARGE SCALE GENOMIC DNA]</scope>
    <source>
        <strain evidence="3 4">KCTC 2396</strain>
    </source>
</reference>
<evidence type="ECO:0000259" key="2">
    <source>
        <dbReference type="Pfam" id="PF07589"/>
    </source>
</evidence>
<name>Q2SHD5_HAHCH</name>
<protein>
    <recommendedName>
        <fullName evidence="2">Ice-binding protein C-terminal domain-containing protein</fullName>
    </recommendedName>
</protein>
<accession>Q2SHD5</accession>
<dbReference type="HOGENOM" id="CLU_074051_0_0_6"/>
<sequence length="246" mass="26754">MLKTLTKGLLLSALTVSSAYASQITWDLTEGVPYGSYNNSLSYSKDGLNLTVTGWSDTKGPADDKIEDARLGRWNGLGVCNDDEYSKTRCASPEHSTDNDPGRDGDFDMIMLSFSEAVSLSSFQNGWYAYDSDVSLLAYTGGSSSYNLNDKDWEGLLSDGWSVAGNYSNTMTKETATSTDLVSKFWLIGAYNPAFGELGELCNELNDHFKLRMLTIDTVECPEPATLGMFGLGLAGLLAARRRKAS</sequence>
<dbReference type="eggNOG" id="ENOG5032YWX">
    <property type="taxonomic scope" value="Bacteria"/>
</dbReference>
<keyword evidence="4" id="KW-1185">Reference proteome</keyword>
<proteinExistence type="predicted"/>
<dbReference type="EMBL" id="CP000155">
    <property type="protein sequence ID" value="ABC29939.1"/>
    <property type="molecule type" value="Genomic_DNA"/>
</dbReference>
<evidence type="ECO:0000313" key="4">
    <source>
        <dbReference type="Proteomes" id="UP000000238"/>
    </source>
</evidence>
<feature type="domain" description="Ice-binding protein C-terminal" evidence="2">
    <location>
        <begin position="221"/>
        <end position="243"/>
    </location>
</feature>
<evidence type="ECO:0000256" key="1">
    <source>
        <dbReference type="SAM" id="SignalP"/>
    </source>
</evidence>
<dbReference type="NCBIfam" id="NF041927">
    <property type="entry name" value="Xrt_dep_XDP1"/>
    <property type="match status" value="1"/>
</dbReference>
<keyword evidence="1" id="KW-0732">Signal</keyword>
<dbReference type="KEGG" id="hch:HCH_03176"/>
<evidence type="ECO:0000313" key="3">
    <source>
        <dbReference type="EMBL" id="ABC29939.1"/>
    </source>
</evidence>
<dbReference type="Pfam" id="PF07589">
    <property type="entry name" value="PEP-CTERM"/>
    <property type="match status" value="1"/>
</dbReference>
<organism evidence="3 4">
    <name type="scientific">Hahella chejuensis (strain KCTC 2396)</name>
    <dbReference type="NCBI Taxonomy" id="349521"/>
    <lineage>
        <taxon>Bacteria</taxon>
        <taxon>Pseudomonadati</taxon>
        <taxon>Pseudomonadota</taxon>
        <taxon>Gammaproteobacteria</taxon>
        <taxon>Oceanospirillales</taxon>
        <taxon>Hahellaceae</taxon>
        <taxon>Hahella</taxon>
    </lineage>
</organism>
<dbReference type="InterPro" id="IPR049672">
    <property type="entry name" value="Xrt_dep_XDP1"/>
</dbReference>
<dbReference type="RefSeq" id="WP_011397008.1">
    <property type="nucleotide sequence ID" value="NC_007645.1"/>
</dbReference>
<dbReference type="InterPro" id="IPR013424">
    <property type="entry name" value="Ice-binding_C"/>
</dbReference>
<dbReference type="AlphaFoldDB" id="Q2SHD5"/>
<dbReference type="Proteomes" id="UP000000238">
    <property type="component" value="Chromosome"/>
</dbReference>
<gene>
    <name evidence="3" type="ordered locus">HCH_03176</name>
</gene>
<dbReference type="NCBIfam" id="TIGR02595">
    <property type="entry name" value="PEP_CTERM"/>
    <property type="match status" value="1"/>
</dbReference>
<feature type="chain" id="PRO_5004215729" description="Ice-binding protein C-terminal domain-containing protein" evidence="1">
    <location>
        <begin position="22"/>
        <end position="246"/>
    </location>
</feature>